<dbReference type="Proteomes" id="UP000240424">
    <property type="component" value="Unassembled WGS sequence"/>
</dbReference>
<keyword evidence="2" id="KW-1185">Reference proteome</keyword>
<gene>
    <name evidence="1" type="ORF">MNAB215_4133</name>
</gene>
<accession>A0A2U3PDR8</accession>
<dbReference type="AlphaFoldDB" id="A0A2U3PDR8"/>
<proteinExistence type="predicted"/>
<reference evidence="1 2" key="1">
    <citation type="submission" date="2017-01" db="EMBL/GenBank/DDBJ databases">
        <authorList>
            <consortium name="Urmite Genomes"/>
        </authorList>
    </citation>
    <scope>NUCLEOTIDE SEQUENCE [LARGE SCALE GENOMIC DNA]</scope>
    <source>
        <strain evidence="1 2">AB215</strain>
    </source>
</reference>
<evidence type="ECO:0000313" key="2">
    <source>
        <dbReference type="Proteomes" id="UP000240424"/>
    </source>
</evidence>
<evidence type="ECO:0000313" key="1">
    <source>
        <dbReference type="EMBL" id="SPM41916.1"/>
    </source>
</evidence>
<sequence>MRPYIVDNVMCHDSPREGGLWLRTICEPCNGLASRYDDAYGELANRVSLIDRLNRRGFAQPSHPYGVPSVHVAPGRVARSVLHGMVALAPSMNLMHEEFLTGLLKDDTQIRLPPGLQLRVARAVKPLCRIASAYSMLQVLGQRQVYDVFAEIYFAPFIWVLCSKPPDTLGHSLIELERWGDATDWIRYSSTATRSDLRDVLDRLPTTVHPIQRNRQQWIELSSPDQTYLLEGLIHE</sequence>
<protein>
    <submittedName>
        <fullName evidence="1">Uncharacterized protein</fullName>
    </submittedName>
</protein>
<dbReference type="STRING" id="1841861.GCA_900157365_02453"/>
<dbReference type="EMBL" id="FUEZ01000004">
    <property type="protein sequence ID" value="SPM41916.1"/>
    <property type="molecule type" value="Genomic_DNA"/>
</dbReference>
<organism evidence="1 2">
    <name type="scientific">Mycobacterium numidiamassiliense</name>
    <dbReference type="NCBI Taxonomy" id="1841861"/>
    <lineage>
        <taxon>Bacteria</taxon>
        <taxon>Bacillati</taxon>
        <taxon>Actinomycetota</taxon>
        <taxon>Actinomycetes</taxon>
        <taxon>Mycobacteriales</taxon>
        <taxon>Mycobacteriaceae</taxon>
        <taxon>Mycobacterium</taxon>
    </lineage>
</organism>
<name>A0A2U3PDR8_9MYCO</name>